<dbReference type="HAMAP" id="MF_00291_B">
    <property type="entry name" value="Ribosomal_uS2_B"/>
    <property type="match status" value="1"/>
</dbReference>
<dbReference type="OrthoDB" id="2320368at2759"/>
<dbReference type="SUPFAM" id="SSF52313">
    <property type="entry name" value="Ribosomal protein S2"/>
    <property type="match status" value="1"/>
</dbReference>
<evidence type="ECO:0008006" key="6">
    <source>
        <dbReference type="Google" id="ProtNLM"/>
    </source>
</evidence>
<comment type="caution">
    <text evidence="4">The sequence shown here is derived from an EMBL/GenBank/DDBJ whole genome shotgun (WGS) entry which is preliminary data.</text>
</comment>
<reference evidence="4 5" key="1">
    <citation type="submission" date="2019-01" db="EMBL/GenBank/DDBJ databases">
        <title>Draft genome sequence of Psathyrella aberdarensis IHI B618.</title>
        <authorList>
            <person name="Buettner E."/>
            <person name="Kellner H."/>
        </authorList>
    </citation>
    <scope>NUCLEOTIDE SEQUENCE [LARGE SCALE GENOMIC DNA]</scope>
    <source>
        <strain evidence="4 5">IHI B618</strain>
    </source>
</reference>
<dbReference type="InterPro" id="IPR001865">
    <property type="entry name" value="Ribosomal_uS2"/>
</dbReference>
<dbReference type="AlphaFoldDB" id="A0A4Q2DG29"/>
<keyword evidence="2" id="KW-0689">Ribosomal protein</keyword>
<evidence type="ECO:0000313" key="5">
    <source>
        <dbReference type="Proteomes" id="UP000290288"/>
    </source>
</evidence>
<proteinExistence type="inferred from homology"/>
<evidence type="ECO:0000256" key="3">
    <source>
        <dbReference type="ARBA" id="ARBA00023274"/>
    </source>
</evidence>
<evidence type="ECO:0000256" key="2">
    <source>
        <dbReference type="ARBA" id="ARBA00022980"/>
    </source>
</evidence>
<dbReference type="EMBL" id="SDEE01000299">
    <property type="protein sequence ID" value="RXW17981.1"/>
    <property type="molecule type" value="Genomic_DNA"/>
</dbReference>
<comment type="similarity">
    <text evidence="1">Belongs to the universal ribosomal protein uS2 family.</text>
</comment>
<dbReference type="GO" id="GO:0003735">
    <property type="term" value="F:structural constituent of ribosome"/>
    <property type="evidence" value="ECO:0007669"/>
    <property type="project" value="InterPro"/>
</dbReference>
<dbReference type="Proteomes" id="UP000290288">
    <property type="component" value="Unassembled WGS sequence"/>
</dbReference>
<dbReference type="GO" id="GO:0005763">
    <property type="term" value="C:mitochondrial small ribosomal subunit"/>
    <property type="evidence" value="ECO:0007669"/>
    <property type="project" value="TreeGrafter"/>
</dbReference>
<dbReference type="PROSITE" id="PS00962">
    <property type="entry name" value="RIBOSOMAL_S2_1"/>
    <property type="match status" value="1"/>
</dbReference>
<organism evidence="4 5">
    <name type="scientific">Candolleomyces aberdarensis</name>
    <dbReference type="NCBI Taxonomy" id="2316362"/>
    <lineage>
        <taxon>Eukaryota</taxon>
        <taxon>Fungi</taxon>
        <taxon>Dikarya</taxon>
        <taxon>Basidiomycota</taxon>
        <taxon>Agaricomycotina</taxon>
        <taxon>Agaricomycetes</taxon>
        <taxon>Agaricomycetidae</taxon>
        <taxon>Agaricales</taxon>
        <taxon>Agaricineae</taxon>
        <taxon>Psathyrellaceae</taxon>
        <taxon>Candolleomyces</taxon>
    </lineage>
</organism>
<dbReference type="InterPro" id="IPR023591">
    <property type="entry name" value="Ribosomal_uS2_flav_dom_sf"/>
</dbReference>
<name>A0A4Q2DG29_9AGAR</name>
<evidence type="ECO:0000313" key="4">
    <source>
        <dbReference type="EMBL" id="RXW17981.1"/>
    </source>
</evidence>
<keyword evidence="3" id="KW-0687">Ribonucleoprotein</keyword>
<dbReference type="STRING" id="2316362.A0A4Q2DG29"/>
<dbReference type="Pfam" id="PF00318">
    <property type="entry name" value="Ribosomal_S2"/>
    <property type="match status" value="2"/>
</dbReference>
<dbReference type="InterPro" id="IPR005706">
    <property type="entry name" value="Ribosomal_uS2_bac/mit/plastid"/>
</dbReference>
<dbReference type="InterPro" id="IPR018130">
    <property type="entry name" value="Ribosomal_uS2_CS"/>
</dbReference>
<gene>
    <name evidence="4" type="ORF">EST38_g7887</name>
</gene>
<keyword evidence="5" id="KW-1185">Reference proteome</keyword>
<dbReference type="PANTHER" id="PTHR12534">
    <property type="entry name" value="30S RIBOSOMAL PROTEIN S2 PROKARYOTIC AND ORGANELLAR"/>
    <property type="match status" value="1"/>
</dbReference>
<protein>
    <recommendedName>
        <fullName evidence="6">Ribosomal protein S2</fullName>
    </recommendedName>
</protein>
<dbReference type="PANTHER" id="PTHR12534:SF0">
    <property type="entry name" value="SMALL RIBOSOMAL SUBUNIT PROTEIN US2M"/>
    <property type="match status" value="1"/>
</dbReference>
<dbReference type="PRINTS" id="PR00395">
    <property type="entry name" value="RIBOSOMALS2"/>
</dbReference>
<dbReference type="CDD" id="cd01425">
    <property type="entry name" value="RPS2"/>
    <property type="match status" value="1"/>
</dbReference>
<dbReference type="Gene3D" id="3.40.50.10490">
    <property type="entry name" value="Glucose-6-phosphate isomerase like protein, domain 1"/>
    <property type="match status" value="1"/>
</dbReference>
<evidence type="ECO:0000256" key="1">
    <source>
        <dbReference type="ARBA" id="ARBA00006242"/>
    </source>
</evidence>
<accession>A0A4Q2DG29</accession>
<dbReference type="GO" id="GO:0006412">
    <property type="term" value="P:translation"/>
    <property type="evidence" value="ECO:0007669"/>
    <property type="project" value="InterPro"/>
</dbReference>
<sequence length="310" mass="34166">MSLPTAALRPWFAASTRCSSRTTSRSVAAAVRCQSTATASSEPRRLETQADWEDFRLQKGKVRTLIDTFGEYGSTQTEETTFHLRDSLHKPPRNATVSALLAAGAHFGHASTRMNPNFMPYAYGTRAGITVIDLDSTLPLLRRAANVTRAVARAGGQILFIGTRPDLKPVVQKAAERLGPRQGYYVGERWLPGTLTNKREFFKDQNLDSVRVTPDLAIILNPVANVNAIREFALENVPTIGIIDSNVDPRLVMYPIPANDENARVAELIAGVLSIAGREGVALRQEDLRNQVFVEDKKARQRPFNGRRGA</sequence>
<dbReference type="NCBIfam" id="TIGR01011">
    <property type="entry name" value="rpsB_bact"/>
    <property type="match status" value="1"/>
</dbReference>